<name>A0A5C6DY53_9BACT</name>
<dbReference type="InterPro" id="IPR008930">
    <property type="entry name" value="Terpenoid_cyclase/PrenylTrfase"/>
</dbReference>
<dbReference type="EMBL" id="SJPY01000004">
    <property type="protein sequence ID" value="TWU41184.1"/>
    <property type="molecule type" value="Genomic_DNA"/>
</dbReference>
<organism evidence="1 2">
    <name type="scientific">Novipirellula aureliae</name>
    <dbReference type="NCBI Taxonomy" id="2527966"/>
    <lineage>
        <taxon>Bacteria</taxon>
        <taxon>Pseudomonadati</taxon>
        <taxon>Planctomycetota</taxon>
        <taxon>Planctomycetia</taxon>
        <taxon>Pirellulales</taxon>
        <taxon>Pirellulaceae</taxon>
        <taxon>Novipirellula</taxon>
    </lineage>
</organism>
<sequence>MKIVKRILSRFAGSISPAPNELWREQSFLESIAEGTKRAFEFEPAAFKQAVSAFVDSVAMDTEHSFRYSLSNTKSNAYAMVFAVLVRRMIGRLSRQEKDTWKTVLDTYQCKNDGLFKDPVLSNHHFDSSDWWGARHLTLLALNAYDAIDRRPKYELRFLNEFIDFDVCEADIYAINRDEHSDLDNKLMNVVCAMQYCRDRQGVTSFDTTIESINRTLLECINPETGLWIESPCDDPDSLSRAVQCAYHYYSFLIYDGNKIPYPSRLIDSVLRTQNVYGGYAPRRNASACEDIDSLHLLLAAARLTDYRQQEMTTSVKRFFNWAMANQNADGGFVFSRQTAFCYGHEQMATEEDVSHLFGTWFRTLSIALASHFLWREEATFDLHVSPGYYFLV</sequence>
<evidence type="ECO:0008006" key="3">
    <source>
        <dbReference type="Google" id="ProtNLM"/>
    </source>
</evidence>
<evidence type="ECO:0000313" key="2">
    <source>
        <dbReference type="Proteomes" id="UP000315471"/>
    </source>
</evidence>
<gene>
    <name evidence="1" type="ORF">Q31b_26230</name>
</gene>
<dbReference type="Proteomes" id="UP000315471">
    <property type="component" value="Unassembled WGS sequence"/>
</dbReference>
<dbReference type="OrthoDB" id="250138at2"/>
<evidence type="ECO:0000313" key="1">
    <source>
        <dbReference type="EMBL" id="TWU41184.1"/>
    </source>
</evidence>
<dbReference type="RefSeq" id="WP_146600046.1">
    <property type="nucleotide sequence ID" value="NZ_SJPY01000004.1"/>
</dbReference>
<protein>
    <recommendedName>
        <fullName evidence="3">Prenyltransferase and squalene oxidase repeat protein</fullName>
    </recommendedName>
</protein>
<dbReference type="Gene3D" id="1.50.10.20">
    <property type="match status" value="1"/>
</dbReference>
<keyword evidence="2" id="KW-1185">Reference proteome</keyword>
<dbReference type="SUPFAM" id="SSF48239">
    <property type="entry name" value="Terpenoid cyclases/Protein prenyltransferases"/>
    <property type="match status" value="1"/>
</dbReference>
<proteinExistence type="predicted"/>
<comment type="caution">
    <text evidence="1">The sequence shown here is derived from an EMBL/GenBank/DDBJ whole genome shotgun (WGS) entry which is preliminary data.</text>
</comment>
<reference evidence="1 2" key="1">
    <citation type="submission" date="2019-02" db="EMBL/GenBank/DDBJ databases">
        <title>Deep-cultivation of Planctomycetes and their phenomic and genomic characterization uncovers novel biology.</title>
        <authorList>
            <person name="Wiegand S."/>
            <person name="Jogler M."/>
            <person name="Boedeker C."/>
            <person name="Pinto D."/>
            <person name="Vollmers J."/>
            <person name="Rivas-Marin E."/>
            <person name="Kohn T."/>
            <person name="Peeters S.H."/>
            <person name="Heuer A."/>
            <person name="Rast P."/>
            <person name="Oberbeckmann S."/>
            <person name="Bunk B."/>
            <person name="Jeske O."/>
            <person name="Meyerdierks A."/>
            <person name="Storesund J.E."/>
            <person name="Kallscheuer N."/>
            <person name="Luecker S."/>
            <person name="Lage O.M."/>
            <person name="Pohl T."/>
            <person name="Merkel B.J."/>
            <person name="Hornburger P."/>
            <person name="Mueller R.-W."/>
            <person name="Bruemmer F."/>
            <person name="Labrenz M."/>
            <person name="Spormann A.M."/>
            <person name="Op Den Camp H."/>
            <person name="Overmann J."/>
            <person name="Amann R."/>
            <person name="Jetten M.S.M."/>
            <person name="Mascher T."/>
            <person name="Medema M.H."/>
            <person name="Devos D.P."/>
            <person name="Kaster A.-K."/>
            <person name="Ovreas L."/>
            <person name="Rohde M."/>
            <person name="Galperin M.Y."/>
            <person name="Jogler C."/>
        </authorList>
    </citation>
    <scope>NUCLEOTIDE SEQUENCE [LARGE SCALE GENOMIC DNA]</scope>
    <source>
        <strain evidence="1 2">Q31b</strain>
    </source>
</reference>
<accession>A0A5C6DY53</accession>
<dbReference type="AlphaFoldDB" id="A0A5C6DY53"/>